<dbReference type="EMBL" id="FOYI01000012">
    <property type="protein sequence ID" value="SFR17534.1"/>
    <property type="molecule type" value="Genomic_DNA"/>
</dbReference>
<feature type="signal peptide" evidence="1">
    <location>
        <begin position="1"/>
        <end position="22"/>
    </location>
</feature>
<dbReference type="OrthoDB" id="7841298at2"/>
<name>A0A1I6EIF2_9RHOB</name>
<evidence type="ECO:0000313" key="3">
    <source>
        <dbReference type="Proteomes" id="UP000199302"/>
    </source>
</evidence>
<keyword evidence="3" id="KW-1185">Reference proteome</keyword>
<proteinExistence type="predicted"/>
<evidence type="ECO:0000313" key="2">
    <source>
        <dbReference type="EMBL" id="SFR17534.1"/>
    </source>
</evidence>
<dbReference type="STRING" id="871652.SAMN04515673_11286"/>
<evidence type="ECO:0000256" key="1">
    <source>
        <dbReference type="SAM" id="SignalP"/>
    </source>
</evidence>
<accession>A0A1I6EIF2</accession>
<keyword evidence="1" id="KW-0732">Signal</keyword>
<gene>
    <name evidence="2" type="ORF">SAMN04515673_11286</name>
</gene>
<reference evidence="2 3" key="1">
    <citation type="submission" date="2016-10" db="EMBL/GenBank/DDBJ databases">
        <authorList>
            <person name="de Groot N.N."/>
        </authorList>
    </citation>
    <scope>NUCLEOTIDE SEQUENCE [LARGE SCALE GENOMIC DNA]</scope>
    <source>
        <strain evidence="3">KMM 9023,NRIC 0796,JCM 17311,KCTC 23692</strain>
    </source>
</reference>
<organism evidence="2 3">
    <name type="scientific">Poseidonocella sedimentorum</name>
    <dbReference type="NCBI Taxonomy" id="871652"/>
    <lineage>
        <taxon>Bacteria</taxon>
        <taxon>Pseudomonadati</taxon>
        <taxon>Pseudomonadota</taxon>
        <taxon>Alphaproteobacteria</taxon>
        <taxon>Rhodobacterales</taxon>
        <taxon>Roseobacteraceae</taxon>
        <taxon>Poseidonocella</taxon>
    </lineage>
</organism>
<dbReference type="Proteomes" id="UP000199302">
    <property type="component" value="Unassembled WGS sequence"/>
</dbReference>
<dbReference type="AlphaFoldDB" id="A0A1I6EIF2"/>
<sequence>MGRILSGIIGVAWMLAPMVGAAADAEEFEDFWRVLRMDDTIEIMREEGLAHSADLGAEMLPGGADGAWALTVETLYGMEVLRGHTRSAMYAAVAEDDLGPLVDWFGTELGQRIVGLEISARTAQLDEDVETAAEQVFLERSAAGDPRVDQIARFIAAGDLVEANLAGSLNANFRFYQGLIEGGGDAVRLSEQQALATVQAQAEEIRADTLMWLNAFLYMSYQPLSDAEMEAYLEFMESPDGALLTRALFAGFDAMFAETSYALGLALGRQMGAVDL</sequence>
<dbReference type="RefSeq" id="WP_092082055.1">
    <property type="nucleotide sequence ID" value="NZ_FOYI01000012.1"/>
</dbReference>
<feature type="chain" id="PRO_5011584504" evidence="1">
    <location>
        <begin position="23"/>
        <end position="276"/>
    </location>
</feature>
<protein>
    <submittedName>
        <fullName evidence="2">Uncharacterized protein</fullName>
    </submittedName>
</protein>